<keyword evidence="6" id="KW-0411">Iron-sulfur</keyword>
<evidence type="ECO:0000256" key="5">
    <source>
        <dbReference type="ARBA" id="ARBA00023004"/>
    </source>
</evidence>
<keyword evidence="5" id="KW-0408">Iron</keyword>
<dbReference type="InterPro" id="IPR007197">
    <property type="entry name" value="rSAM"/>
</dbReference>
<dbReference type="Proteomes" id="UP000637359">
    <property type="component" value="Unassembled WGS sequence"/>
</dbReference>
<accession>A0A923RFV9</accession>
<reference evidence="9" key="1">
    <citation type="submission" date="2020-08" db="EMBL/GenBank/DDBJ databases">
        <title>Genome public.</title>
        <authorList>
            <person name="Liu C."/>
            <person name="Sun Q."/>
        </authorList>
    </citation>
    <scope>NUCLEOTIDE SEQUENCE</scope>
    <source>
        <strain evidence="9">BX22</strain>
    </source>
</reference>
<dbReference type="SUPFAM" id="SSF102114">
    <property type="entry name" value="Radical SAM enzymes"/>
    <property type="match status" value="1"/>
</dbReference>
<dbReference type="GO" id="GO:0043365">
    <property type="term" value="F:[formate-C-acetyltransferase]-activating enzyme activity"/>
    <property type="evidence" value="ECO:0007669"/>
    <property type="project" value="InterPro"/>
</dbReference>
<dbReference type="CDD" id="cd01335">
    <property type="entry name" value="Radical_SAM"/>
    <property type="match status" value="1"/>
</dbReference>
<dbReference type="SFLD" id="SFLDF00299">
    <property type="entry name" value="anaerobic_ribonucleoside-triph"/>
    <property type="match status" value="1"/>
</dbReference>
<dbReference type="GO" id="GO:0051539">
    <property type="term" value="F:4 iron, 4 sulfur cluster binding"/>
    <property type="evidence" value="ECO:0007669"/>
    <property type="project" value="UniProtKB-KW"/>
</dbReference>
<comment type="caution">
    <text evidence="9">The sequence shown here is derived from an EMBL/GenBank/DDBJ whole genome shotgun (WGS) entry which is preliminary data.</text>
</comment>
<dbReference type="EMBL" id="JACOOL010000001">
    <property type="protein sequence ID" value="MBC5635675.1"/>
    <property type="molecule type" value="Genomic_DNA"/>
</dbReference>
<evidence type="ECO:0000259" key="8">
    <source>
        <dbReference type="PROSITE" id="PS51918"/>
    </source>
</evidence>
<organism evidence="9 10">
    <name type="scientific">Ornithinibacillus hominis</name>
    <dbReference type="NCBI Taxonomy" id="2763055"/>
    <lineage>
        <taxon>Bacteria</taxon>
        <taxon>Bacillati</taxon>
        <taxon>Bacillota</taxon>
        <taxon>Bacilli</taxon>
        <taxon>Bacillales</taxon>
        <taxon>Bacillaceae</taxon>
        <taxon>Ornithinibacillus</taxon>
    </lineage>
</organism>
<evidence type="ECO:0000256" key="7">
    <source>
        <dbReference type="PIRNR" id="PIRNR000368"/>
    </source>
</evidence>
<comment type="similarity">
    <text evidence="7">Belongs to the organic radical-activating enzymes family.</text>
</comment>
<keyword evidence="2" id="KW-0004">4Fe-4S</keyword>
<dbReference type="EC" id="1.97.1.-" evidence="7"/>
<dbReference type="InterPro" id="IPR034457">
    <property type="entry name" value="Organic_radical-activating"/>
</dbReference>
<dbReference type="SFLD" id="SFLDG01066">
    <property type="entry name" value="organic_radical-activating_enz"/>
    <property type="match status" value="1"/>
</dbReference>
<dbReference type="GO" id="GO:0004748">
    <property type="term" value="F:ribonucleoside-diphosphate reductase activity, thioredoxin disulfide as acceptor"/>
    <property type="evidence" value="ECO:0007669"/>
    <property type="project" value="TreeGrafter"/>
</dbReference>
<sequence length="200" mass="22788">MEVNLHRYLPFTTSEGPGKRACVWVQGCPIHCKGCGVPWTWNPRKGTPTSIEFLWEEILKSKQEHDIEGITFLGGEPFEQAEALAILAKRAQEIGLTVMTFSGYYKEQLAELNKPGWEALLAATDLFIDGPYEMDKPDKERPWIGSTNQRMHFLTDRYQSIKEDINAIPNRLEVYINSDGTIEANGMVPSDTWKRILKDL</sequence>
<keyword evidence="10" id="KW-1185">Reference proteome</keyword>
<dbReference type="AlphaFoldDB" id="A0A923RFV9"/>
<gene>
    <name evidence="9" type="ORF">H8S33_02435</name>
</gene>
<dbReference type="RefSeq" id="WP_186868366.1">
    <property type="nucleotide sequence ID" value="NZ_JACOOL010000001.1"/>
</dbReference>
<evidence type="ECO:0000256" key="4">
    <source>
        <dbReference type="ARBA" id="ARBA00022723"/>
    </source>
</evidence>
<evidence type="ECO:0000313" key="10">
    <source>
        <dbReference type="Proteomes" id="UP000637359"/>
    </source>
</evidence>
<feature type="domain" description="Radical SAM core" evidence="8">
    <location>
        <begin position="15"/>
        <end position="200"/>
    </location>
</feature>
<comment type="cofactor">
    <cofactor evidence="1">
        <name>[4Fe-4S] cluster</name>
        <dbReference type="ChEBI" id="CHEBI:49883"/>
    </cofactor>
</comment>
<protein>
    <recommendedName>
        <fullName evidence="7">Anaerobic ribonucleoside-triphosphate reductase-activating protein</fullName>
        <ecNumber evidence="7">1.97.1.-</ecNumber>
    </recommendedName>
</protein>
<dbReference type="PANTHER" id="PTHR30352">
    <property type="entry name" value="PYRUVATE FORMATE-LYASE-ACTIVATING ENZYME"/>
    <property type="match status" value="1"/>
</dbReference>
<name>A0A923RFV9_9BACI</name>
<dbReference type="InterPro" id="IPR058240">
    <property type="entry name" value="rSAM_sf"/>
</dbReference>
<dbReference type="PANTHER" id="PTHR30352:SF2">
    <property type="entry name" value="ANAEROBIC RIBONUCLEOSIDE-TRIPHOSPHATE REDUCTASE-ACTIVATING PROTEIN"/>
    <property type="match status" value="1"/>
</dbReference>
<keyword evidence="4" id="KW-0479">Metal-binding</keyword>
<evidence type="ECO:0000256" key="6">
    <source>
        <dbReference type="ARBA" id="ARBA00023014"/>
    </source>
</evidence>
<evidence type="ECO:0000256" key="2">
    <source>
        <dbReference type="ARBA" id="ARBA00022485"/>
    </source>
</evidence>
<evidence type="ECO:0000256" key="3">
    <source>
        <dbReference type="ARBA" id="ARBA00022691"/>
    </source>
</evidence>
<keyword evidence="7" id="KW-0560">Oxidoreductase</keyword>
<evidence type="ECO:0000313" key="9">
    <source>
        <dbReference type="EMBL" id="MBC5635675.1"/>
    </source>
</evidence>
<comment type="function">
    <text evidence="7">Activation of anaerobic ribonucleoside-triphosphate reductase under anaerobic conditions by generation of an organic free radical, using S-adenosylmethionine and reduced flavodoxin as cosubstrates to produce 5'-deoxy-adenosine.</text>
</comment>
<dbReference type="Pfam" id="PF13353">
    <property type="entry name" value="Fer4_12"/>
    <property type="match status" value="1"/>
</dbReference>
<dbReference type="SFLD" id="SFLDS00029">
    <property type="entry name" value="Radical_SAM"/>
    <property type="match status" value="1"/>
</dbReference>
<dbReference type="GO" id="GO:0046872">
    <property type="term" value="F:metal ion binding"/>
    <property type="evidence" value="ECO:0007669"/>
    <property type="project" value="UniProtKB-KW"/>
</dbReference>
<dbReference type="PROSITE" id="PS51918">
    <property type="entry name" value="RADICAL_SAM"/>
    <property type="match status" value="1"/>
</dbReference>
<dbReference type="Gene3D" id="3.20.20.70">
    <property type="entry name" value="Aldolase class I"/>
    <property type="match status" value="1"/>
</dbReference>
<keyword evidence="3" id="KW-0949">S-adenosyl-L-methionine</keyword>
<dbReference type="SFLD" id="SFLDG01063">
    <property type="entry name" value="activating_enzymes__group_1"/>
    <property type="match status" value="1"/>
</dbReference>
<dbReference type="PIRSF" id="PIRSF000368">
    <property type="entry name" value="NrdG"/>
    <property type="match status" value="1"/>
</dbReference>
<dbReference type="InterPro" id="IPR012837">
    <property type="entry name" value="NrdG"/>
</dbReference>
<dbReference type="InterPro" id="IPR013785">
    <property type="entry name" value="Aldolase_TIM"/>
</dbReference>
<proteinExistence type="inferred from homology"/>
<evidence type="ECO:0000256" key="1">
    <source>
        <dbReference type="ARBA" id="ARBA00001966"/>
    </source>
</evidence>